<dbReference type="PANTHER" id="PTHR42978">
    <property type="entry name" value="QUORUM-QUENCHING LACTONASE YTNP-RELATED-RELATED"/>
    <property type="match status" value="1"/>
</dbReference>
<reference evidence="7" key="1">
    <citation type="journal article" date="2022" name="Front. Microbiol.">
        <title>New perspectives on an old grouping: The genomic and phenotypic variability of Oxalobacter formigenes and the implications for calcium oxalate stone prevention.</title>
        <authorList>
            <person name="Chmiel J.A."/>
            <person name="Carr C."/>
            <person name="Stuivenberg G.A."/>
            <person name="Venema R."/>
            <person name="Chanyi R.M."/>
            <person name="Al K.F."/>
            <person name="Giguere D."/>
            <person name="Say H."/>
            <person name="Akouris P.P."/>
            <person name="Dominguez Romero S.A."/>
            <person name="Kwong A."/>
            <person name="Tai V."/>
            <person name="Koval S.F."/>
            <person name="Razvi H."/>
            <person name="Bjazevic J."/>
            <person name="Burton J.P."/>
        </authorList>
    </citation>
    <scope>NUCLEOTIDE SEQUENCE</scope>
    <source>
        <strain evidence="7">OxK</strain>
    </source>
</reference>
<evidence type="ECO:0000259" key="6">
    <source>
        <dbReference type="SMART" id="SM00849"/>
    </source>
</evidence>
<proteinExistence type="inferred from homology"/>
<organism evidence="7">
    <name type="scientific">Oxalobacter aliiformigenes</name>
    <dbReference type="NCBI Taxonomy" id="2946593"/>
    <lineage>
        <taxon>Bacteria</taxon>
        <taxon>Pseudomonadati</taxon>
        <taxon>Pseudomonadota</taxon>
        <taxon>Betaproteobacteria</taxon>
        <taxon>Burkholderiales</taxon>
        <taxon>Oxalobacteraceae</taxon>
        <taxon>Oxalobacter</taxon>
    </lineage>
</organism>
<dbReference type="Proteomes" id="UP001164819">
    <property type="component" value="Chromosome"/>
</dbReference>
<keyword evidence="2" id="KW-0479">Metal-binding</keyword>
<evidence type="ECO:0000256" key="4">
    <source>
        <dbReference type="ARBA" id="ARBA00022833"/>
    </source>
</evidence>
<dbReference type="CDD" id="cd07720">
    <property type="entry name" value="OPHC2-like_MBL-fold"/>
    <property type="match status" value="1"/>
</dbReference>
<dbReference type="AlphaFoldDB" id="A0A9E9LAP0"/>
<accession>A0A9E9LAP0</accession>
<gene>
    <name evidence="7" type="ORF">NB646_08410</name>
</gene>
<dbReference type="RefSeq" id="WP_269315766.1">
    <property type="nucleotide sequence ID" value="NZ_CP098251.1"/>
</dbReference>
<dbReference type="GO" id="GO:0046872">
    <property type="term" value="F:metal ion binding"/>
    <property type="evidence" value="ECO:0007669"/>
    <property type="project" value="UniProtKB-KW"/>
</dbReference>
<evidence type="ECO:0000256" key="3">
    <source>
        <dbReference type="ARBA" id="ARBA00022801"/>
    </source>
</evidence>
<dbReference type="Pfam" id="PF00753">
    <property type="entry name" value="Lactamase_B"/>
    <property type="match status" value="1"/>
</dbReference>
<dbReference type="Gene3D" id="3.60.15.10">
    <property type="entry name" value="Ribonuclease Z/Hydroxyacylglutathione hydrolase-like"/>
    <property type="match status" value="1"/>
</dbReference>
<feature type="signal peptide" evidence="5">
    <location>
        <begin position="1"/>
        <end position="29"/>
    </location>
</feature>
<dbReference type="InterPro" id="IPR036866">
    <property type="entry name" value="RibonucZ/Hydroxyglut_hydro"/>
</dbReference>
<dbReference type="EMBL" id="CP098251">
    <property type="protein sequence ID" value="WAV90846.1"/>
    <property type="molecule type" value="Genomic_DNA"/>
</dbReference>
<sequence>MQDNWMPFCRRITLSLIIASFGLGSFAVAKDRVQTQTVAEAVASPAPEAQTSPVVMETATAEETAVPQIPAMAGAQVPGYYRTMVGQFEVTALFDGTLDFHPELLKNMDRQAIDRALSHHYGRTTGIQTAINAYLIHTGDHLVLIDAGAGKLFSEDRQGRIVENLRAAGYQPEQVDTVIMTHLHGDHTGGLSDREGIQVFPNATVYANRIENEYWLSEQQAAAAPVERQVFFRMARESAVPYLSAEKWKPVEAGEEVVPGIRAVAAYGHTPGHTAFEVTSDGQSLLVWGDIVHSHVIQFSHPEVAIEYDSETSQAVRTRQNLLKEVSAKRERVAGMHLPFPGLGYVVAEENGKYSWVPLEYAE</sequence>
<dbReference type="PANTHER" id="PTHR42978:SF6">
    <property type="entry name" value="QUORUM-QUENCHING LACTONASE YTNP-RELATED"/>
    <property type="match status" value="1"/>
</dbReference>
<evidence type="ECO:0000256" key="2">
    <source>
        <dbReference type="ARBA" id="ARBA00022723"/>
    </source>
</evidence>
<dbReference type="InterPro" id="IPR001279">
    <property type="entry name" value="Metallo-B-lactamas"/>
</dbReference>
<protein>
    <submittedName>
        <fullName evidence="7">MBL fold metallo-hydrolase</fullName>
    </submittedName>
</protein>
<keyword evidence="5" id="KW-0732">Signal</keyword>
<feature type="domain" description="Metallo-beta-lactamase" evidence="6">
    <location>
        <begin position="130"/>
        <end position="337"/>
    </location>
</feature>
<keyword evidence="4" id="KW-0862">Zinc</keyword>
<dbReference type="SUPFAM" id="SSF56281">
    <property type="entry name" value="Metallo-hydrolase/oxidoreductase"/>
    <property type="match status" value="1"/>
</dbReference>
<evidence type="ECO:0000256" key="1">
    <source>
        <dbReference type="ARBA" id="ARBA00007749"/>
    </source>
</evidence>
<keyword evidence="3" id="KW-0378">Hydrolase</keyword>
<comment type="similarity">
    <text evidence="1">Belongs to the metallo-beta-lactamase superfamily.</text>
</comment>
<name>A0A9E9LAP0_9BURK</name>
<evidence type="ECO:0000313" key="7">
    <source>
        <dbReference type="EMBL" id="WAV90846.1"/>
    </source>
</evidence>
<dbReference type="InterPro" id="IPR051013">
    <property type="entry name" value="MBL_superfamily_lactonases"/>
</dbReference>
<dbReference type="SMART" id="SM00849">
    <property type="entry name" value="Lactamase_B"/>
    <property type="match status" value="1"/>
</dbReference>
<dbReference type="GO" id="GO:0016787">
    <property type="term" value="F:hydrolase activity"/>
    <property type="evidence" value="ECO:0007669"/>
    <property type="project" value="UniProtKB-KW"/>
</dbReference>
<evidence type="ECO:0000256" key="5">
    <source>
        <dbReference type="SAM" id="SignalP"/>
    </source>
</evidence>
<feature type="chain" id="PRO_5038893404" evidence="5">
    <location>
        <begin position="30"/>
        <end position="363"/>
    </location>
</feature>